<name>A0A0C1TRI4_9BACT</name>
<feature type="region of interest" description="Disordered" evidence="1">
    <location>
        <begin position="120"/>
        <end position="140"/>
    </location>
</feature>
<evidence type="ECO:0000313" key="3">
    <source>
        <dbReference type="Proteomes" id="UP000031433"/>
    </source>
</evidence>
<evidence type="ECO:0008006" key="4">
    <source>
        <dbReference type="Google" id="ProtNLM"/>
    </source>
</evidence>
<dbReference type="AlphaFoldDB" id="A0A0C1TRI4"/>
<dbReference type="EMBL" id="JXBL01000001">
    <property type="protein sequence ID" value="KIE43369.1"/>
    <property type="molecule type" value="Genomic_DNA"/>
</dbReference>
<dbReference type="Proteomes" id="UP000031433">
    <property type="component" value="Unassembled WGS sequence"/>
</dbReference>
<sequence>MTAADLTALLASGEELYNLLLSEAEALLRNFDTNSAEDFEQAVACRERIMTSLDDFNGRLSALSSQGSGHGDAEQLLSSFHRLQEESTKKIVELDSLVIALARERLVTLGEEMSALARGKSALHSYEGGREERHNMSRTA</sequence>
<evidence type="ECO:0000313" key="2">
    <source>
        <dbReference type="EMBL" id="KIE43369.1"/>
    </source>
</evidence>
<gene>
    <name evidence="2" type="ORF">SE37_12385</name>
</gene>
<evidence type="ECO:0000256" key="1">
    <source>
        <dbReference type="SAM" id="MobiDB-lite"/>
    </source>
</evidence>
<comment type="caution">
    <text evidence="2">The sequence shown here is derived from an EMBL/GenBank/DDBJ whole genome shotgun (WGS) entry which is preliminary data.</text>
</comment>
<organism evidence="2 3">
    <name type="scientific">Geobacter soli</name>
    <dbReference type="NCBI Taxonomy" id="1510391"/>
    <lineage>
        <taxon>Bacteria</taxon>
        <taxon>Pseudomonadati</taxon>
        <taxon>Thermodesulfobacteriota</taxon>
        <taxon>Desulfuromonadia</taxon>
        <taxon>Geobacterales</taxon>
        <taxon>Geobacteraceae</taxon>
        <taxon>Geobacter</taxon>
    </lineage>
</organism>
<reference evidence="2 3" key="1">
    <citation type="submission" date="2015-01" db="EMBL/GenBank/DDBJ databases">
        <title>Genome sequence of the anaerobic bacterium Geobacter soli GSS01, a dissimilatory Fe(III) reducer from soil.</title>
        <authorList>
            <person name="Yang G."/>
            <person name="Zhou S."/>
        </authorList>
    </citation>
    <scope>NUCLEOTIDE SEQUENCE [LARGE SCALE GENOMIC DNA]</scope>
    <source>
        <strain evidence="2 3">GSS01</strain>
    </source>
</reference>
<protein>
    <recommendedName>
        <fullName evidence="4">Flagellar biosynthesis protein FlgN</fullName>
    </recommendedName>
</protein>
<proteinExistence type="predicted"/>
<keyword evidence="3" id="KW-1185">Reference proteome</keyword>
<feature type="compositionally biased region" description="Basic and acidic residues" evidence="1">
    <location>
        <begin position="127"/>
        <end position="140"/>
    </location>
</feature>
<accession>A0A0C1TRI4</accession>
<dbReference type="RefSeq" id="WP_039646776.1">
    <property type="nucleotide sequence ID" value="NZ_JXBL01000001.1"/>
</dbReference>